<comment type="caution">
    <text evidence="3">The sequence shown here is derived from an EMBL/GenBank/DDBJ whole genome shotgun (WGS) entry which is preliminary data.</text>
</comment>
<dbReference type="PROSITE" id="PS50110">
    <property type="entry name" value="RESPONSE_REGULATORY"/>
    <property type="match status" value="1"/>
</dbReference>
<sequence length="139" mass="16141">MVKIAICDDETEFLDLLSDSLDSWCRAHQLTLQLYRFTNGDELISAHRAYGMDLILLDMIMPLLSGMDTARELRQHDPHVPIIFLTSSPEFALESYEVRTFWYLLKPLDEVRFHAVLDSWYEVHKASMAHFAARTDSGY</sequence>
<dbReference type="PANTHER" id="PTHR44591">
    <property type="entry name" value="STRESS RESPONSE REGULATOR PROTEIN 1"/>
    <property type="match status" value="1"/>
</dbReference>
<evidence type="ECO:0000313" key="3">
    <source>
        <dbReference type="EMBL" id="EKC46470.1"/>
    </source>
</evidence>
<proteinExistence type="predicted"/>
<organism evidence="3">
    <name type="scientific">human gut metagenome</name>
    <dbReference type="NCBI Taxonomy" id="408170"/>
    <lineage>
        <taxon>unclassified sequences</taxon>
        <taxon>metagenomes</taxon>
        <taxon>organismal metagenomes</taxon>
    </lineage>
</organism>
<feature type="non-terminal residue" evidence="3">
    <location>
        <position position="139"/>
    </location>
</feature>
<gene>
    <name evidence="3" type="ORF">LEA_19826</name>
</gene>
<dbReference type="EMBL" id="AJWY01013621">
    <property type="protein sequence ID" value="EKC46470.1"/>
    <property type="molecule type" value="Genomic_DNA"/>
</dbReference>
<dbReference type="InterPro" id="IPR050595">
    <property type="entry name" value="Bact_response_regulator"/>
</dbReference>
<dbReference type="Gene3D" id="3.40.50.2300">
    <property type="match status" value="1"/>
</dbReference>
<dbReference type="SMART" id="SM00448">
    <property type="entry name" value="REC"/>
    <property type="match status" value="1"/>
</dbReference>
<dbReference type="InterPro" id="IPR001789">
    <property type="entry name" value="Sig_transdc_resp-reg_receiver"/>
</dbReference>
<dbReference type="InterPro" id="IPR011006">
    <property type="entry name" value="CheY-like_superfamily"/>
</dbReference>
<evidence type="ECO:0000256" key="1">
    <source>
        <dbReference type="ARBA" id="ARBA00022553"/>
    </source>
</evidence>
<protein>
    <submittedName>
        <fullName evidence="3">Response regulator of the LytR/AlgR family</fullName>
    </submittedName>
</protein>
<dbReference type="AlphaFoldDB" id="K1RYH2"/>
<dbReference type="PANTHER" id="PTHR44591:SF3">
    <property type="entry name" value="RESPONSE REGULATORY DOMAIN-CONTAINING PROTEIN"/>
    <property type="match status" value="1"/>
</dbReference>
<dbReference type="Pfam" id="PF00072">
    <property type="entry name" value="Response_reg"/>
    <property type="match status" value="1"/>
</dbReference>
<evidence type="ECO:0000259" key="2">
    <source>
        <dbReference type="PROSITE" id="PS50110"/>
    </source>
</evidence>
<dbReference type="SUPFAM" id="SSF52172">
    <property type="entry name" value="CheY-like"/>
    <property type="match status" value="1"/>
</dbReference>
<feature type="domain" description="Response regulatory" evidence="2">
    <location>
        <begin position="3"/>
        <end position="121"/>
    </location>
</feature>
<reference evidence="3" key="1">
    <citation type="journal article" date="2013" name="Environ. Microbiol.">
        <title>Microbiota from the distal guts of lean and obese adolescents exhibit partial functional redundancy besides clear differences in community structure.</title>
        <authorList>
            <person name="Ferrer M."/>
            <person name="Ruiz A."/>
            <person name="Lanza F."/>
            <person name="Haange S.B."/>
            <person name="Oberbach A."/>
            <person name="Till H."/>
            <person name="Bargiela R."/>
            <person name="Campoy C."/>
            <person name="Segura M.T."/>
            <person name="Richter M."/>
            <person name="von Bergen M."/>
            <person name="Seifert J."/>
            <person name="Suarez A."/>
        </authorList>
    </citation>
    <scope>NUCLEOTIDE SEQUENCE</scope>
</reference>
<accession>K1RYH2</accession>
<keyword evidence="1" id="KW-0597">Phosphoprotein</keyword>
<name>K1RYH2_9ZZZZ</name>
<dbReference type="GO" id="GO:0000160">
    <property type="term" value="P:phosphorelay signal transduction system"/>
    <property type="evidence" value="ECO:0007669"/>
    <property type="project" value="InterPro"/>
</dbReference>